<evidence type="ECO:0000313" key="1">
    <source>
        <dbReference type="EMBL" id="KIY62117.1"/>
    </source>
</evidence>
<protein>
    <submittedName>
        <fullName evidence="1">Uncharacterized protein</fullName>
    </submittedName>
</protein>
<feature type="non-terminal residue" evidence="1">
    <location>
        <position position="1"/>
    </location>
</feature>
<dbReference type="EMBL" id="KN880822">
    <property type="protein sequence ID" value="KIY62117.1"/>
    <property type="molecule type" value="Genomic_DNA"/>
</dbReference>
<dbReference type="Proteomes" id="UP000054007">
    <property type="component" value="Unassembled WGS sequence"/>
</dbReference>
<organism evidence="1 2">
    <name type="scientific">Cylindrobasidium torrendii FP15055 ss-10</name>
    <dbReference type="NCBI Taxonomy" id="1314674"/>
    <lineage>
        <taxon>Eukaryota</taxon>
        <taxon>Fungi</taxon>
        <taxon>Dikarya</taxon>
        <taxon>Basidiomycota</taxon>
        <taxon>Agaricomycotina</taxon>
        <taxon>Agaricomycetes</taxon>
        <taxon>Agaricomycetidae</taxon>
        <taxon>Agaricales</taxon>
        <taxon>Marasmiineae</taxon>
        <taxon>Physalacriaceae</taxon>
        <taxon>Cylindrobasidium</taxon>
    </lineage>
</organism>
<dbReference type="AlphaFoldDB" id="A0A0D7AV62"/>
<evidence type="ECO:0000313" key="2">
    <source>
        <dbReference type="Proteomes" id="UP000054007"/>
    </source>
</evidence>
<gene>
    <name evidence="1" type="ORF">CYLTODRAFT_414962</name>
</gene>
<accession>A0A0D7AV62</accession>
<name>A0A0D7AV62_9AGAR</name>
<reference evidence="1 2" key="1">
    <citation type="journal article" date="2015" name="Fungal Genet. Biol.">
        <title>Evolution of novel wood decay mechanisms in Agaricales revealed by the genome sequences of Fistulina hepatica and Cylindrobasidium torrendii.</title>
        <authorList>
            <person name="Floudas D."/>
            <person name="Held B.W."/>
            <person name="Riley R."/>
            <person name="Nagy L.G."/>
            <person name="Koehler G."/>
            <person name="Ransdell A.S."/>
            <person name="Younus H."/>
            <person name="Chow J."/>
            <person name="Chiniquy J."/>
            <person name="Lipzen A."/>
            <person name="Tritt A."/>
            <person name="Sun H."/>
            <person name="Haridas S."/>
            <person name="LaButti K."/>
            <person name="Ohm R.A."/>
            <person name="Kues U."/>
            <person name="Blanchette R.A."/>
            <person name="Grigoriev I.V."/>
            <person name="Minto R.E."/>
            <person name="Hibbett D.S."/>
        </authorList>
    </citation>
    <scope>NUCLEOTIDE SEQUENCE [LARGE SCALE GENOMIC DNA]</scope>
    <source>
        <strain evidence="1 2">FP15055 ss-10</strain>
    </source>
</reference>
<sequence length="207" mass="23463">PIVTHLPFPGLAELPTLLTEHFASAKEAAAAKLTQHKSNKQRTITLMQTVLEWLGQHCDFCLTTGTMVVHDAFDCPNYPGVSWYKAYKQSLNKEHKHAWSPNVACYYCAVPSLGGSNSLHTDYNQKLPCIVQNAIFSISFHVIRALRSDASADIDLNMADLGPNASDWALWAIQRDEECGTRMFKLVMWWYWTQHKQNPWSTLNPKV</sequence>
<keyword evidence="2" id="KW-1185">Reference proteome</keyword>
<proteinExistence type="predicted"/>